<dbReference type="GO" id="GO:0004592">
    <property type="term" value="F:pantoate-beta-alanine ligase activity"/>
    <property type="evidence" value="ECO:0007669"/>
    <property type="project" value="UniProtKB-UniRule"/>
</dbReference>
<keyword evidence="4 8" id="KW-0566">Pantothenate biosynthesis</keyword>
<dbReference type="SUPFAM" id="SSF52374">
    <property type="entry name" value="Nucleotidylyl transferase"/>
    <property type="match status" value="1"/>
</dbReference>
<comment type="subcellular location">
    <subcellularLocation>
        <location evidence="8">Cytoplasm</location>
    </subcellularLocation>
</comment>
<dbReference type="GO" id="GO:0015940">
    <property type="term" value="P:pantothenate biosynthetic process"/>
    <property type="evidence" value="ECO:0007669"/>
    <property type="project" value="UniProtKB-UniRule"/>
</dbReference>
<feature type="binding site" evidence="8">
    <location>
        <position position="62"/>
    </location>
    <ligand>
        <name>beta-alanine</name>
        <dbReference type="ChEBI" id="CHEBI:57966"/>
    </ligand>
</feature>
<dbReference type="InterPro" id="IPR014729">
    <property type="entry name" value="Rossmann-like_a/b/a_fold"/>
</dbReference>
<dbReference type="PANTHER" id="PTHR21299">
    <property type="entry name" value="CYTIDYLATE KINASE/PANTOATE-BETA-ALANINE LIGASE"/>
    <property type="match status" value="1"/>
</dbReference>
<dbReference type="Gene3D" id="3.30.1300.10">
    <property type="entry name" value="Pantoate-beta-alanine ligase, C-terminal domain"/>
    <property type="match status" value="1"/>
</dbReference>
<evidence type="ECO:0000256" key="7">
    <source>
        <dbReference type="ARBA" id="ARBA00048258"/>
    </source>
</evidence>
<dbReference type="InterPro" id="IPR004821">
    <property type="entry name" value="Cyt_trans-like"/>
</dbReference>
<protein>
    <recommendedName>
        <fullName evidence="8">Pantothenate synthetase</fullName>
        <shortName evidence="8">PS</shortName>
        <ecNumber evidence="8">6.3.2.1</ecNumber>
    </recommendedName>
    <alternativeName>
        <fullName evidence="8">Pantoate--beta-alanine ligase</fullName>
    </alternativeName>
    <alternativeName>
        <fullName evidence="8">Pantoate-activating enzyme</fullName>
    </alternativeName>
</protein>
<dbReference type="RefSeq" id="WP_151860017.1">
    <property type="nucleotide sequence ID" value="NZ_WBZC01000009.1"/>
</dbReference>
<evidence type="ECO:0000256" key="3">
    <source>
        <dbReference type="ARBA" id="ARBA00022598"/>
    </source>
</evidence>
<evidence type="ECO:0000313" key="9">
    <source>
        <dbReference type="EMBL" id="KAB3537702.1"/>
    </source>
</evidence>
<dbReference type="HAMAP" id="MF_00158">
    <property type="entry name" value="PanC"/>
    <property type="match status" value="1"/>
</dbReference>
<dbReference type="Gene3D" id="3.40.50.620">
    <property type="entry name" value="HUPs"/>
    <property type="match status" value="1"/>
</dbReference>
<dbReference type="CDD" id="cd00560">
    <property type="entry name" value="PanC"/>
    <property type="match status" value="1"/>
</dbReference>
<dbReference type="Pfam" id="PF02569">
    <property type="entry name" value="Pantoate_ligase"/>
    <property type="match status" value="1"/>
</dbReference>
<dbReference type="InterPro" id="IPR003721">
    <property type="entry name" value="Pantoate_ligase"/>
</dbReference>
<keyword evidence="6 8" id="KW-0067">ATP-binding</keyword>
<comment type="function">
    <text evidence="8">Catalyzes the condensation of pantoate with beta-alanine in an ATP-dependent reaction via a pantoyl-adenylate intermediate.</text>
</comment>
<feature type="binding site" evidence="8">
    <location>
        <begin position="185"/>
        <end position="188"/>
    </location>
    <ligand>
        <name>ATP</name>
        <dbReference type="ChEBI" id="CHEBI:30616"/>
    </ligand>
</feature>
<evidence type="ECO:0000256" key="1">
    <source>
        <dbReference type="ARBA" id="ARBA00004990"/>
    </source>
</evidence>
<dbReference type="OrthoDB" id="9773087at2"/>
<keyword evidence="3 8" id="KW-0436">Ligase</keyword>
<feature type="binding site" evidence="8">
    <location>
        <begin position="31"/>
        <end position="38"/>
    </location>
    <ligand>
        <name>ATP</name>
        <dbReference type="ChEBI" id="CHEBI:30616"/>
    </ligand>
</feature>
<dbReference type="AlphaFoldDB" id="A0A6I0FBI6"/>
<feature type="active site" description="Proton donor" evidence="8">
    <location>
        <position position="38"/>
    </location>
</feature>
<dbReference type="FunFam" id="3.40.50.620:FF:000013">
    <property type="entry name" value="Pantothenate synthetase"/>
    <property type="match status" value="1"/>
</dbReference>
<dbReference type="UniPathway" id="UPA00028">
    <property type="reaction ID" value="UER00005"/>
</dbReference>
<evidence type="ECO:0000256" key="2">
    <source>
        <dbReference type="ARBA" id="ARBA00009256"/>
    </source>
</evidence>
<comment type="catalytic activity">
    <reaction evidence="7 8">
        <text>(R)-pantoate + beta-alanine + ATP = (R)-pantothenate + AMP + diphosphate + H(+)</text>
        <dbReference type="Rhea" id="RHEA:10912"/>
        <dbReference type="ChEBI" id="CHEBI:15378"/>
        <dbReference type="ChEBI" id="CHEBI:15980"/>
        <dbReference type="ChEBI" id="CHEBI:29032"/>
        <dbReference type="ChEBI" id="CHEBI:30616"/>
        <dbReference type="ChEBI" id="CHEBI:33019"/>
        <dbReference type="ChEBI" id="CHEBI:57966"/>
        <dbReference type="ChEBI" id="CHEBI:456215"/>
        <dbReference type="EC" id="6.3.2.1"/>
    </reaction>
</comment>
<feature type="binding site" evidence="8">
    <location>
        <position position="154"/>
    </location>
    <ligand>
        <name>(R)-pantoate</name>
        <dbReference type="ChEBI" id="CHEBI:15980"/>
    </ligand>
</feature>
<comment type="similarity">
    <text evidence="2 8">Belongs to the pantothenate synthetase family.</text>
</comment>
<dbReference type="NCBIfam" id="TIGR00125">
    <property type="entry name" value="cyt_tran_rel"/>
    <property type="match status" value="1"/>
</dbReference>
<dbReference type="InterPro" id="IPR042176">
    <property type="entry name" value="Pantoate_ligase_C"/>
</dbReference>
<dbReference type="GO" id="GO:0005829">
    <property type="term" value="C:cytosol"/>
    <property type="evidence" value="ECO:0007669"/>
    <property type="project" value="TreeGrafter"/>
</dbReference>
<dbReference type="EMBL" id="WBZC01000009">
    <property type="protein sequence ID" value="KAB3537702.1"/>
    <property type="molecule type" value="Genomic_DNA"/>
</dbReference>
<keyword evidence="8" id="KW-0963">Cytoplasm</keyword>
<evidence type="ECO:0000313" key="10">
    <source>
        <dbReference type="Proteomes" id="UP000432715"/>
    </source>
</evidence>
<reference evidence="9 10" key="1">
    <citation type="submission" date="2019-10" db="EMBL/GenBank/DDBJ databases">
        <title>Alkaliphilus serpentinus sp. nov. and Alkaliphilus pronyensis sp. nov., two novel anaerobic alkaliphilic species isolated from the serpentinized-hosted hydrothermal field of the Prony Bay (New Caledonia).</title>
        <authorList>
            <person name="Postec A."/>
        </authorList>
    </citation>
    <scope>NUCLEOTIDE SEQUENCE [LARGE SCALE GENOMIC DNA]</scope>
    <source>
        <strain evidence="9 10">LacV</strain>
    </source>
</reference>
<sequence>MKTIKTVKEMKEIVDSYKASFNKTIGLVPTMGYLHDGHLSLIKRAREENHIVIVSVFVNPTQFGVNEDYEIYPKDIKRDKELAEAAGADYMFHPTVEEMYPTGHKTYVEVLDITDKLCGASRPGHFKGVTTIVNKLFQIVEPNRAYFGLKDAQQVAVVQQMVRDLFLNTEIVPCPIVREPDGLAMSSRNILLSPEDRQAALILSKGLMEAKKIVDCGEKNVFTIKEKIIKIISQEPTVNIDYIEMLQFPTLEAVSIIGGKVLIAIAAKVGNVRLIDNIIMEE</sequence>
<evidence type="ECO:0000256" key="4">
    <source>
        <dbReference type="ARBA" id="ARBA00022655"/>
    </source>
</evidence>
<evidence type="ECO:0000256" key="5">
    <source>
        <dbReference type="ARBA" id="ARBA00022741"/>
    </source>
</evidence>
<organism evidence="9 10">
    <name type="scientific">Alkaliphilus pronyensis</name>
    <dbReference type="NCBI Taxonomy" id="1482732"/>
    <lineage>
        <taxon>Bacteria</taxon>
        <taxon>Bacillati</taxon>
        <taxon>Bacillota</taxon>
        <taxon>Clostridia</taxon>
        <taxon>Peptostreptococcales</taxon>
        <taxon>Natronincolaceae</taxon>
        <taxon>Alkaliphilus</taxon>
    </lineage>
</organism>
<feature type="binding site" evidence="8">
    <location>
        <begin position="148"/>
        <end position="151"/>
    </location>
    <ligand>
        <name>ATP</name>
        <dbReference type="ChEBI" id="CHEBI:30616"/>
    </ligand>
</feature>
<dbReference type="GO" id="GO:0005524">
    <property type="term" value="F:ATP binding"/>
    <property type="evidence" value="ECO:0007669"/>
    <property type="project" value="UniProtKB-KW"/>
</dbReference>
<feature type="binding site" evidence="8">
    <location>
        <position position="177"/>
    </location>
    <ligand>
        <name>ATP</name>
        <dbReference type="ChEBI" id="CHEBI:30616"/>
    </ligand>
</feature>
<evidence type="ECO:0000256" key="8">
    <source>
        <dbReference type="HAMAP-Rule" id="MF_00158"/>
    </source>
</evidence>
<comment type="caution">
    <text evidence="9">The sequence shown here is derived from an EMBL/GenBank/DDBJ whole genome shotgun (WGS) entry which is preliminary data.</text>
</comment>
<comment type="pathway">
    <text evidence="1 8">Cofactor biosynthesis; (R)-pantothenate biosynthesis; (R)-pantothenate from (R)-pantoate and beta-alanine: step 1/1.</text>
</comment>
<accession>A0A6I0FBI6</accession>
<keyword evidence="10" id="KW-1185">Reference proteome</keyword>
<gene>
    <name evidence="8" type="primary">panC</name>
    <name evidence="9" type="ORF">F8154_02515</name>
</gene>
<feature type="binding site" evidence="8">
    <location>
        <position position="62"/>
    </location>
    <ligand>
        <name>(R)-pantoate</name>
        <dbReference type="ChEBI" id="CHEBI:15980"/>
    </ligand>
</feature>
<proteinExistence type="inferred from homology"/>
<comment type="subunit">
    <text evidence="8">Homodimer.</text>
</comment>
<dbReference type="Proteomes" id="UP000432715">
    <property type="component" value="Unassembled WGS sequence"/>
</dbReference>
<evidence type="ECO:0000256" key="6">
    <source>
        <dbReference type="ARBA" id="ARBA00022840"/>
    </source>
</evidence>
<keyword evidence="5 8" id="KW-0547">Nucleotide-binding</keyword>
<dbReference type="EC" id="6.3.2.1" evidence="8"/>
<comment type="miscellaneous">
    <text evidence="8">The reaction proceeds by a bi uni uni bi ping pong mechanism.</text>
</comment>
<dbReference type="NCBIfam" id="TIGR00018">
    <property type="entry name" value="panC"/>
    <property type="match status" value="1"/>
</dbReference>
<dbReference type="PANTHER" id="PTHR21299:SF1">
    <property type="entry name" value="PANTOATE--BETA-ALANINE LIGASE"/>
    <property type="match status" value="1"/>
</dbReference>
<name>A0A6I0FBI6_9FIRM</name>